<keyword evidence="3" id="KW-1185">Reference proteome</keyword>
<comment type="caution">
    <text evidence="2">The sequence shown here is derived from an EMBL/GenBank/DDBJ whole genome shotgun (WGS) entry which is preliminary data.</text>
</comment>
<evidence type="ECO:0000313" key="3">
    <source>
        <dbReference type="Proteomes" id="UP000266841"/>
    </source>
</evidence>
<accession>K0TCW7</accession>
<feature type="compositionally biased region" description="Basic residues" evidence="1">
    <location>
        <begin position="246"/>
        <end position="262"/>
    </location>
</feature>
<feature type="compositionally biased region" description="Gly residues" evidence="1">
    <location>
        <begin position="280"/>
        <end position="297"/>
    </location>
</feature>
<evidence type="ECO:0000313" key="2">
    <source>
        <dbReference type="EMBL" id="EJK68337.1"/>
    </source>
</evidence>
<reference evidence="2 3" key="1">
    <citation type="journal article" date="2012" name="Genome Biol.">
        <title>Genome and low-iron response of an oceanic diatom adapted to chronic iron limitation.</title>
        <authorList>
            <person name="Lommer M."/>
            <person name="Specht M."/>
            <person name="Roy A.S."/>
            <person name="Kraemer L."/>
            <person name="Andreson R."/>
            <person name="Gutowska M.A."/>
            <person name="Wolf J."/>
            <person name="Bergner S.V."/>
            <person name="Schilhabel M.B."/>
            <person name="Klostermeier U.C."/>
            <person name="Beiko R.G."/>
            <person name="Rosenstiel P."/>
            <person name="Hippler M."/>
            <person name="Laroche J."/>
        </authorList>
    </citation>
    <scope>NUCLEOTIDE SEQUENCE [LARGE SCALE GENOMIC DNA]</scope>
    <source>
        <strain evidence="2 3">CCMP1005</strain>
    </source>
</reference>
<feature type="region of interest" description="Disordered" evidence="1">
    <location>
        <begin position="318"/>
        <end position="366"/>
    </location>
</feature>
<dbReference type="EMBL" id="AGNL01011528">
    <property type="protein sequence ID" value="EJK68337.1"/>
    <property type="molecule type" value="Genomic_DNA"/>
</dbReference>
<sequence>MNSRDALHDETPIGYKREVYVAVGTEKLIHFTRTKRISIQWSSEAKTTSSVEHTLKALAALIEAREYCNMGVGAGNQMLVSHLYIDLIDLSLGRDNSRDDLVAFCRDKLKYDISKGIPIIFVARVKEFLNYIPRLNGNEADPTDTTKKIWVIKSMPSPFQAWLDDQGGMNGVRTFTEDPAVSLDDLGRMFQRKHRYLEAELPKKQPRQKRDRDDEDSDVDDSASNAKNEASSDGDDDDTKAGNTNRSKKNGRSRKRTNRASKHGQLQGPRDWVERQGQRQTGGGQGGYQGQGQGGRMGSNYRSSDNFLADIGAAVRAAFSSQDSDPSNSQGSNARFNPPQDREAHFADGFSMPYGYGQDHSRRFRR</sequence>
<evidence type="ECO:0000256" key="1">
    <source>
        <dbReference type="SAM" id="MobiDB-lite"/>
    </source>
</evidence>
<gene>
    <name evidence="2" type="ORF">THAOC_10491</name>
</gene>
<dbReference type="AlphaFoldDB" id="K0TCW7"/>
<feature type="compositionally biased region" description="Polar residues" evidence="1">
    <location>
        <begin position="319"/>
        <end position="335"/>
    </location>
</feature>
<organism evidence="2 3">
    <name type="scientific">Thalassiosira oceanica</name>
    <name type="common">Marine diatom</name>
    <dbReference type="NCBI Taxonomy" id="159749"/>
    <lineage>
        <taxon>Eukaryota</taxon>
        <taxon>Sar</taxon>
        <taxon>Stramenopiles</taxon>
        <taxon>Ochrophyta</taxon>
        <taxon>Bacillariophyta</taxon>
        <taxon>Coscinodiscophyceae</taxon>
        <taxon>Thalassiosirophycidae</taxon>
        <taxon>Thalassiosirales</taxon>
        <taxon>Thalassiosiraceae</taxon>
        <taxon>Thalassiosira</taxon>
    </lineage>
</organism>
<feature type="region of interest" description="Disordered" evidence="1">
    <location>
        <begin position="196"/>
        <end position="304"/>
    </location>
</feature>
<proteinExistence type="predicted"/>
<dbReference type="Proteomes" id="UP000266841">
    <property type="component" value="Unassembled WGS sequence"/>
</dbReference>
<feature type="compositionally biased region" description="Basic and acidic residues" evidence="1">
    <location>
        <begin position="196"/>
        <end position="212"/>
    </location>
</feature>
<protein>
    <submittedName>
        <fullName evidence="2">Uncharacterized protein</fullName>
    </submittedName>
</protein>
<name>K0TCW7_THAOC</name>